<dbReference type="GO" id="GO:0016740">
    <property type="term" value="F:transferase activity"/>
    <property type="evidence" value="ECO:0007669"/>
    <property type="project" value="UniProtKB-KW"/>
</dbReference>
<dbReference type="Pfam" id="PF01755">
    <property type="entry name" value="Glyco_transf_25"/>
    <property type="match status" value="1"/>
</dbReference>
<protein>
    <recommendedName>
        <fullName evidence="4">Glycosyl transferase family 25 domain-containing protein</fullName>
    </recommendedName>
</protein>
<dbReference type="EMBL" id="JAPQKO010000006">
    <property type="protein sequence ID" value="KAJ5155259.1"/>
    <property type="molecule type" value="Genomic_DNA"/>
</dbReference>
<evidence type="ECO:0000256" key="2">
    <source>
        <dbReference type="ARBA" id="ARBA00022676"/>
    </source>
</evidence>
<dbReference type="InterPro" id="IPR002654">
    <property type="entry name" value="Glyco_trans_25"/>
</dbReference>
<dbReference type="OrthoDB" id="47375at2759"/>
<name>A0A9W9HRU3_9EURO</name>
<dbReference type="InterPro" id="IPR050757">
    <property type="entry name" value="Collagen_mod_GT25"/>
</dbReference>
<keyword evidence="3" id="KW-0808">Transferase</keyword>
<evidence type="ECO:0000259" key="4">
    <source>
        <dbReference type="Pfam" id="PF01755"/>
    </source>
</evidence>
<sequence length="385" mass="43404">MTVAYRFPRVILLAACALLFFCYILNSFYGKRAATELSTPSAVKSQLKSKYTPHHAEREIERSLDDITNTTLGFNRVFAIGLKDRMDKRDAMTIGTSLTNIDLEWVEGVRLAEMSDKSHPASWKEREDSLPELAAWRAHMNVLQKIVAEKIPTALVFEDDIDWDVTIKAQLKQFARGARALQKSHRPPLHHSSRVYVIPDDPTVAPSTNRIGHEIVQFQLPGKNMETTRFVLDYADVPCSLAYGITYEAALRTLTKWSLEPNSQPFDNDLRELCDPTNSLSNHGFFLRCIAPYPLLFGHYRKEGPAAAGSDIREMGSTWQEAHSHGIVFSTMLNAKGLLTGATTTAKAQYAGCEPQEIDFKNIELPRGYLYSHNETDNGIRKIRN</sequence>
<reference evidence="5" key="1">
    <citation type="submission" date="2022-11" db="EMBL/GenBank/DDBJ databases">
        <authorList>
            <person name="Petersen C."/>
        </authorList>
    </citation>
    <scope>NUCLEOTIDE SEQUENCE</scope>
    <source>
        <strain evidence="5">IBT 21917</strain>
    </source>
</reference>
<proteinExistence type="inferred from homology"/>
<dbReference type="AlphaFoldDB" id="A0A9W9HRU3"/>
<gene>
    <name evidence="5" type="ORF">N7492_008062</name>
</gene>
<comment type="similarity">
    <text evidence="1">Belongs to the glycosyltransferase 25 family.</text>
</comment>
<keyword evidence="2" id="KW-0328">Glycosyltransferase</keyword>
<keyword evidence="6" id="KW-1185">Reference proteome</keyword>
<dbReference type="CDD" id="cd06532">
    <property type="entry name" value="Glyco_transf_25"/>
    <property type="match status" value="1"/>
</dbReference>
<evidence type="ECO:0000256" key="3">
    <source>
        <dbReference type="ARBA" id="ARBA00022679"/>
    </source>
</evidence>
<evidence type="ECO:0000256" key="1">
    <source>
        <dbReference type="ARBA" id="ARBA00006721"/>
    </source>
</evidence>
<dbReference type="PANTHER" id="PTHR10730:SF53">
    <property type="entry name" value="GLYCOSYLTRANSFERASE 25 FAMILY MEMBER"/>
    <property type="match status" value="1"/>
</dbReference>
<evidence type="ECO:0000313" key="6">
    <source>
        <dbReference type="Proteomes" id="UP001146351"/>
    </source>
</evidence>
<dbReference type="Proteomes" id="UP001146351">
    <property type="component" value="Unassembled WGS sequence"/>
</dbReference>
<reference evidence="5" key="2">
    <citation type="journal article" date="2023" name="IMA Fungus">
        <title>Comparative genomic study of the Penicillium genus elucidates a diverse pangenome and 15 lateral gene transfer events.</title>
        <authorList>
            <person name="Petersen C."/>
            <person name="Sorensen T."/>
            <person name="Nielsen M.R."/>
            <person name="Sondergaard T.E."/>
            <person name="Sorensen J.L."/>
            <person name="Fitzpatrick D.A."/>
            <person name="Frisvad J.C."/>
            <person name="Nielsen K.L."/>
        </authorList>
    </citation>
    <scope>NUCLEOTIDE SEQUENCE</scope>
    <source>
        <strain evidence="5">IBT 21917</strain>
    </source>
</reference>
<feature type="domain" description="Glycosyl transferase family 25" evidence="4">
    <location>
        <begin position="76"/>
        <end position="227"/>
    </location>
</feature>
<accession>A0A9W9HRU3</accession>
<comment type="caution">
    <text evidence="5">The sequence shown here is derived from an EMBL/GenBank/DDBJ whole genome shotgun (WGS) entry which is preliminary data.</text>
</comment>
<dbReference type="PANTHER" id="PTHR10730">
    <property type="entry name" value="PROCOLLAGEN-LYSINE,2-OXOGLUTARATE 5-DIOXYGENASE/GLYCOSYLTRANSFERASE 25 FAMILY MEMBER"/>
    <property type="match status" value="1"/>
</dbReference>
<organism evidence="5 6">
    <name type="scientific">Penicillium capsulatum</name>
    <dbReference type="NCBI Taxonomy" id="69766"/>
    <lineage>
        <taxon>Eukaryota</taxon>
        <taxon>Fungi</taxon>
        <taxon>Dikarya</taxon>
        <taxon>Ascomycota</taxon>
        <taxon>Pezizomycotina</taxon>
        <taxon>Eurotiomycetes</taxon>
        <taxon>Eurotiomycetidae</taxon>
        <taxon>Eurotiales</taxon>
        <taxon>Aspergillaceae</taxon>
        <taxon>Penicillium</taxon>
    </lineage>
</organism>
<evidence type="ECO:0000313" key="5">
    <source>
        <dbReference type="EMBL" id="KAJ5155259.1"/>
    </source>
</evidence>